<evidence type="ECO:0000313" key="2">
    <source>
        <dbReference type="Proteomes" id="UP000501648"/>
    </source>
</evidence>
<dbReference type="AlphaFoldDB" id="A0A6M3ZNM7"/>
<evidence type="ECO:0000313" key="1">
    <source>
        <dbReference type="EMBL" id="QJQ00179.1"/>
    </source>
</evidence>
<gene>
    <name evidence="1" type="ORF">C798_08025</name>
</gene>
<sequence>MAYTLQAFVLPRPSLENGDSASFPGLVALNQGVAMIPITSALRAATGIPFLPLTDGGEKAMPRSLIAFCKKIALPGPVLYLEAEYFGGVGTQAYAVFNGGELVSGPIVGADAINSALALVGVNVSEDQDRFGVVGLNKYRDTDQWVTGS</sequence>
<dbReference type="Proteomes" id="UP000501648">
    <property type="component" value="Chromosome"/>
</dbReference>
<reference evidence="1 2" key="1">
    <citation type="journal article" date="2012" name="J. Bacteriol.">
        <title>Genome sequence of the pathogenic Herbaspirillum seropedicae strain Os34, isolated from rice roots.</title>
        <authorList>
            <person name="Ye W."/>
            <person name="Ye S."/>
            <person name="Liu J."/>
            <person name="Chang S."/>
            <person name="Chen M."/>
            <person name="Zhu B."/>
            <person name="Guo L."/>
            <person name="An Q."/>
        </authorList>
    </citation>
    <scope>NUCLEOTIDE SEQUENCE [LARGE SCALE GENOMIC DNA]</scope>
    <source>
        <strain evidence="1 2">Os34</strain>
    </source>
</reference>
<name>A0A6M3ZNM7_9BURK</name>
<dbReference type="EMBL" id="CP008956">
    <property type="protein sequence ID" value="QJQ00179.1"/>
    <property type="molecule type" value="Genomic_DNA"/>
</dbReference>
<accession>A0A6M3ZNM7</accession>
<proteinExistence type="predicted"/>
<organism evidence="1 2">
    <name type="scientific">Herbaspirillum rubrisubalbicans Os34</name>
    <dbReference type="NCBI Taxonomy" id="1235827"/>
    <lineage>
        <taxon>Bacteria</taxon>
        <taxon>Pseudomonadati</taxon>
        <taxon>Pseudomonadota</taxon>
        <taxon>Betaproteobacteria</taxon>
        <taxon>Burkholderiales</taxon>
        <taxon>Oxalobacteraceae</taxon>
        <taxon>Herbaspirillum</taxon>
    </lineage>
</organism>
<dbReference type="RefSeq" id="WP_017455150.1">
    <property type="nucleotide sequence ID" value="NZ_CP008956.1"/>
</dbReference>
<protein>
    <submittedName>
        <fullName evidence="1">Uncharacterized protein</fullName>
    </submittedName>
</protein>